<organism evidence="3 4">
    <name type="scientific">Legionella geestiana</name>
    <dbReference type="NCBI Taxonomy" id="45065"/>
    <lineage>
        <taxon>Bacteria</taxon>
        <taxon>Pseudomonadati</taxon>
        <taxon>Pseudomonadota</taxon>
        <taxon>Gammaproteobacteria</taxon>
        <taxon>Legionellales</taxon>
        <taxon>Legionellaceae</taxon>
        <taxon>Legionella</taxon>
    </lineage>
</organism>
<accession>A0A0W0U0Q0</accession>
<sequence>MKHKSERRAPAIPFESPKHTSRQILNHQKAVDAFTEKKSSYRFTDSFSAGSRKKPHLPPHVQQQFATLTRRSFSVYKYLNKHQLIALVFVLMIGCAYATDASMVIRETRRTRTGRKTIDKESLYADVCTNTSLQSINKPDIRLALSASGEITPKSCLTLHKTAECSKDILLWLRFTPDTDRLDRVYGKSMTEYQSWKSAFLGQWELLNPDLHAYDETTERIWRTIGDLAMLHHSINAIDSEKGGQCADHAKAAIYKLLQHKYNHGLDTRIQRVQLGMDAYAKTVDHMYVLVDSDAENLEIQDDPVAVRKALQAITHGKICDTWNQGYYGDFVSDVSGFYHNRDAHHSREWRYLSIDTFTIDFSVLNDLPEPMKQFFCEQIHALGISAPHESACLQFFGRASTTEVLTEVESLDAIDEQGLQL</sequence>
<protein>
    <submittedName>
        <fullName evidence="3">Uncharacterized protein</fullName>
    </submittedName>
</protein>
<evidence type="ECO:0000313" key="3">
    <source>
        <dbReference type="EMBL" id="KTD01213.1"/>
    </source>
</evidence>
<dbReference type="EMBL" id="LNYC01000029">
    <property type="protein sequence ID" value="KTD01213.1"/>
    <property type="molecule type" value="Genomic_DNA"/>
</dbReference>
<proteinExistence type="predicted"/>
<dbReference type="AlphaFoldDB" id="A0A0W0U0Q0"/>
<dbReference type="Proteomes" id="UP000054785">
    <property type="component" value="Unassembled WGS sequence"/>
</dbReference>
<keyword evidence="2" id="KW-0812">Transmembrane</keyword>
<comment type="caution">
    <text evidence="3">The sequence shown here is derived from an EMBL/GenBank/DDBJ whole genome shotgun (WGS) entry which is preliminary data.</text>
</comment>
<feature type="transmembrane region" description="Helical" evidence="2">
    <location>
        <begin position="84"/>
        <end position="105"/>
    </location>
</feature>
<keyword evidence="2" id="KW-0472">Membrane</keyword>
<name>A0A0W0U0Q0_9GAMM</name>
<feature type="region of interest" description="Disordered" evidence="1">
    <location>
        <begin position="1"/>
        <end position="21"/>
    </location>
</feature>
<keyword evidence="4" id="KW-1185">Reference proteome</keyword>
<dbReference type="PATRIC" id="fig|45065.4.peg.919"/>
<evidence type="ECO:0000313" key="4">
    <source>
        <dbReference type="Proteomes" id="UP000054785"/>
    </source>
</evidence>
<evidence type="ECO:0000256" key="2">
    <source>
        <dbReference type="SAM" id="Phobius"/>
    </source>
</evidence>
<reference evidence="3 4" key="1">
    <citation type="submission" date="2015-11" db="EMBL/GenBank/DDBJ databases">
        <title>Genomic analysis of 38 Legionella species identifies large and diverse effector repertoires.</title>
        <authorList>
            <person name="Burstein D."/>
            <person name="Amaro F."/>
            <person name="Zusman T."/>
            <person name="Lifshitz Z."/>
            <person name="Cohen O."/>
            <person name="Gilbert J.A."/>
            <person name="Pupko T."/>
            <person name="Shuman H.A."/>
            <person name="Segal G."/>
        </authorList>
    </citation>
    <scope>NUCLEOTIDE SEQUENCE [LARGE SCALE GENOMIC DNA]</scope>
    <source>
        <strain evidence="3 4">ATCC 49504</strain>
    </source>
</reference>
<keyword evidence="2" id="KW-1133">Transmembrane helix</keyword>
<gene>
    <name evidence="3" type="ORF">Lgee_0857</name>
</gene>
<evidence type="ECO:0000256" key="1">
    <source>
        <dbReference type="SAM" id="MobiDB-lite"/>
    </source>
</evidence>